<evidence type="ECO:0000313" key="4">
    <source>
        <dbReference type="Proteomes" id="UP000284824"/>
    </source>
</evidence>
<dbReference type="AlphaFoldDB" id="A0A438LY12"/>
<reference evidence="3 4" key="1">
    <citation type="submission" date="2019-01" db="EMBL/GenBank/DDBJ databases">
        <title>Sequencing the genomes of 1000 actinobacteria strains.</title>
        <authorList>
            <person name="Klenk H.-P."/>
        </authorList>
    </citation>
    <scope>NUCLEOTIDE SEQUENCE [LARGE SCALE GENOMIC DNA]</scope>
    <source>
        <strain evidence="3 4">DSM 43925</strain>
    </source>
</reference>
<dbReference type="SUPFAM" id="SSF51735">
    <property type="entry name" value="NAD(P)-binding Rossmann-fold domains"/>
    <property type="match status" value="1"/>
</dbReference>
<comment type="similarity">
    <text evidence="1">Belongs to the short-chain dehydrogenases/reductases (SDR) family.</text>
</comment>
<keyword evidence="2" id="KW-0560">Oxidoreductase</keyword>
<dbReference type="Gene3D" id="3.40.50.720">
    <property type="entry name" value="NAD(P)-binding Rossmann-like Domain"/>
    <property type="match status" value="1"/>
</dbReference>
<evidence type="ECO:0000256" key="2">
    <source>
        <dbReference type="ARBA" id="ARBA00023002"/>
    </source>
</evidence>
<dbReference type="PRINTS" id="PR00081">
    <property type="entry name" value="GDHRDH"/>
</dbReference>
<evidence type="ECO:0000256" key="1">
    <source>
        <dbReference type="ARBA" id="ARBA00006484"/>
    </source>
</evidence>
<organism evidence="3 4">
    <name type="scientific">Nonomuraea polychroma</name>
    <dbReference type="NCBI Taxonomy" id="46176"/>
    <lineage>
        <taxon>Bacteria</taxon>
        <taxon>Bacillati</taxon>
        <taxon>Actinomycetota</taxon>
        <taxon>Actinomycetes</taxon>
        <taxon>Streptosporangiales</taxon>
        <taxon>Streptosporangiaceae</taxon>
        <taxon>Nonomuraea</taxon>
    </lineage>
</organism>
<dbReference type="InterPro" id="IPR051122">
    <property type="entry name" value="SDR_DHRS6-like"/>
</dbReference>
<dbReference type="Pfam" id="PF13561">
    <property type="entry name" value="adh_short_C2"/>
    <property type="match status" value="1"/>
</dbReference>
<dbReference type="PANTHER" id="PTHR43477">
    <property type="entry name" value="DIHYDROANTICAPSIN 7-DEHYDROGENASE"/>
    <property type="match status" value="1"/>
</dbReference>
<dbReference type="EMBL" id="SAUN01000001">
    <property type="protein sequence ID" value="RVX38435.1"/>
    <property type="molecule type" value="Genomic_DNA"/>
</dbReference>
<dbReference type="InterPro" id="IPR020904">
    <property type="entry name" value="Sc_DH/Rdtase_CS"/>
</dbReference>
<sequence length="235" mass="23550">MLLAGGNSPIGLAIARAFADEGDHVFGVGLQPCDDPAFTGFQTADCSDPGQVNTLVTAAMEVLGRLDVLVAATAAMPVASVAATSDEQWRKAIGSTLDAAFHLCRAAVPYMTDGGAIVAVGSVNSFLHAPGLPAYSAAKGGLDALIRQIAVEYGPGGIRANIVSPGLIGGADLDGAAEGYPLCRTGTPEEVAAAVAFLASPAASFITGATLPVDGGLSIASPAAFLRPDLRARFL</sequence>
<keyword evidence="4" id="KW-1185">Reference proteome</keyword>
<dbReference type="GO" id="GO:0016491">
    <property type="term" value="F:oxidoreductase activity"/>
    <property type="evidence" value="ECO:0007669"/>
    <property type="project" value="UniProtKB-KW"/>
</dbReference>
<name>A0A438LY12_9ACTN</name>
<dbReference type="Proteomes" id="UP000284824">
    <property type="component" value="Unassembled WGS sequence"/>
</dbReference>
<accession>A0A438LY12</accession>
<dbReference type="PROSITE" id="PS00061">
    <property type="entry name" value="ADH_SHORT"/>
    <property type="match status" value="1"/>
</dbReference>
<evidence type="ECO:0000313" key="3">
    <source>
        <dbReference type="EMBL" id="RVX38435.1"/>
    </source>
</evidence>
<dbReference type="FunFam" id="3.40.50.720:FF:000084">
    <property type="entry name" value="Short-chain dehydrogenase reductase"/>
    <property type="match status" value="1"/>
</dbReference>
<dbReference type="InterPro" id="IPR036291">
    <property type="entry name" value="NAD(P)-bd_dom_sf"/>
</dbReference>
<gene>
    <name evidence="3" type="ORF">EDD27_0745</name>
</gene>
<protein>
    <submittedName>
        <fullName evidence="3">NAD(P)-dependent dehydrogenase (Short-subunit alcohol dehydrogenase family)</fullName>
    </submittedName>
</protein>
<dbReference type="CDD" id="cd05233">
    <property type="entry name" value="SDR_c"/>
    <property type="match status" value="1"/>
</dbReference>
<proteinExistence type="inferred from homology"/>
<dbReference type="PANTHER" id="PTHR43477:SF1">
    <property type="entry name" value="DIHYDROANTICAPSIN 7-DEHYDROGENASE"/>
    <property type="match status" value="1"/>
</dbReference>
<comment type="caution">
    <text evidence="3">The sequence shown here is derived from an EMBL/GenBank/DDBJ whole genome shotgun (WGS) entry which is preliminary data.</text>
</comment>
<dbReference type="InterPro" id="IPR002347">
    <property type="entry name" value="SDR_fam"/>
</dbReference>